<feature type="compositionally biased region" description="Low complexity" evidence="1">
    <location>
        <begin position="116"/>
        <end position="126"/>
    </location>
</feature>
<proteinExistence type="predicted"/>
<accession>A0A9I9CVX9</accession>
<dbReference type="Gramene" id="MELO3C009274.2.1">
    <property type="protein sequence ID" value="MELO3C009274.2.1"/>
    <property type="gene ID" value="MELO3C009274.2"/>
</dbReference>
<evidence type="ECO:0000256" key="1">
    <source>
        <dbReference type="SAM" id="MobiDB-lite"/>
    </source>
</evidence>
<feature type="region of interest" description="Disordered" evidence="1">
    <location>
        <begin position="45"/>
        <end position="126"/>
    </location>
</feature>
<dbReference type="EnsemblPlants" id="MELO3C009274.2.1">
    <property type="protein sequence ID" value="MELO3C009274.2.1"/>
    <property type="gene ID" value="MELO3C009274.2"/>
</dbReference>
<organism evidence="2">
    <name type="scientific">Cucumis melo</name>
    <name type="common">Muskmelon</name>
    <dbReference type="NCBI Taxonomy" id="3656"/>
    <lineage>
        <taxon>Eukaryota</taxon>
        <taxon>Viridiplantae</taxon>
        <taxon>Streptophyta</taxon>
        <taxon>Embryophyta</taxon>
        <taxon>Tracheophyta</taxon>
        <taxon>Spermatophyta</taxon>
        <taxon>Magnoliopsida</taxon>
        <taxon>eudicotyledons</taxon>
        <taxon>Gunneridae</taxon>
        <taxon>Pentapetalae</taxon>
        <taxon>rosids</taxon>
        <taxon>fabids</taxon>
        <taxon>Cucurbitales</taxon>
        <taxon>Cucurbitaceae</taxon>
        <taxon>Benincaseae</taxon>
        <taxon>Cucumis</taxon>
    </lineage>
</organism>
<reference evidence="2" key="1">
    <citation type="submission" date="2023-03" db="UniProtKB">
        <authorList>
            <consortium name="EnsemblPlants"/>
        </authorList>
    </citation>
    <scope>IDENTIFICATION</scope>
</reference>
<protein>
    <submittedName>
        <fullName evidence="2">Uncharacterized protein</fullName>
    </submittedName>
</protein>
<dbReference type="AlphaFoldDB" id="A0A9I9CVX9"/>
<feature type="compositionally biased region" description="Basic residues" evidence="1">
    <location>
        <begin position="45"/>
        <end position="58"/>
    </location>
</feature>
<name>A0A9I9CVX9_CUCME</name>
<sequence>QTNQIKTYKKREKKEKAVNSTVTPANSHYFSPPFFFFSIPKSHRKIKMSQRPGRHQRRPSQGVFMAADYLSEPPPPPVIGPGSTVESGGPHSALLTRPPQQSRNADPVAPRPPAPAAANDAQNPAS</sequence>
<feature type="region of interest" description="Disordered" evidence="1">
    <location>
        <begin position="1"/>
        <end position="24"/>
    </location>
</feature>
<evidence type="ECO:0000313" key="2">
    <source>
        <dbReference type="EnsemblPlants" id="MELO3C009274.2.1"/>
    </source>
</evidence>